<dbReference type="OrthoDB" id="19261at2759"/>
<dbReference type="Proteomes" id="UP000232323">
    <property type="component" value="Unassembled WGS sequence"/>
</dbReference>
<sequence length="142" mass="14902">MTSLHSHHANRNISSSVLQPPPDTNRTCTPSNLGYHCSLSLAGGTMVVHYWTASVQGGPAPVNNCTGTSAILSNDVQGAAPGMLHIAMQGATSGYVGVGFSLGSKMFNSDVVMGWTDCTAEGSMVRVMWSWGGLMTQLKVAW</sequence>
<feature type="compositionally biased region" description="Polar residues" evidence="1">
    <location>
        <begin position="11"/>
        <end position="25"/>
    </location>
</feature>
<dbReference type="InterPro" id="IPR045266">
    <property type="entry name" value="DOH_DOMON"/>
</dbReference>
<name>A0A250X485_9CHLO</name>
<organism evidence="2 3">
    <name type="scientific">Chlamydomonas eustigma</name>
    <dbReference type="NCBI Taxonomy" id="1157962"/>
    <lineage>
        <taxon>Eukaryota</taxon>
        <taxon>Viridiplantae</taxon>
        <taxon>Chlorophyta</taxon>
        <taxon>core chlorophytes</taxon>
        <taxon>Chlorophyceae</taxon>
        <taxon>CS clade</taxon>
        <taxon>Chlamydomonadales</taxon>
        <taxon>Chlamydomonadaceae</taxon>
        <taxon>Chlamydomonas</taxon>
    </lineage>
</organism>
<gene>
    <name evidence="2" type="ORF">CEUSTIGMA_g5323.t1</name>
</gene>
<reference evidence="2 3" key="1">
    <citation type="submission" date="2017-08" db="EMBL/GenBank/DDBJ databases">
        <title>Acidophilic green algal genome provides insights into adaptation to an acidic environment.</title>
        <authorList>
            <person name="Hirooka S."/>
            <person name="Hirose Y."/>
            <person name="Kanesaki Y."/>
            <person name="Higuchi S."/>
            <person name="Fujiwara T."/>
            <person name="Onuma R."/>
            <person name="Era A."/>
            <person name="Ohbayashi R."/>
            <person name="Uzuka A."/>
            <person name="Nozaki H."/>
            <person name="Yoshikawa H."/>
            <person name="Miyagishima S.Y."/>
        </authorList>
    </citation>
    <scope>NUCLEOTIDE SEQUENCE [LARGE SCALE GENOMIC DNA]</scope>
    <source>
        <strain evidence="2 3">NIES-2499</strain>
    </source>
</reference>
<evidence type="ECO:0000313" key="3">
    <source>
        <dbReference type="Proteomes" id="UP000232323"/>
    </source>
</evidence>
<dbReference type="CDD" id="cd09631">
    <property type="entry name" value="DOMON_DOH"/>
    <property type="match status" value="1"/>
</dbReference>
<comment type="caution">
    <text evidence="2">The sequence shown here is derived from an EMBL/GenBank/DDBJ whole genome shotgun (WGS) entry which is preliminary data.</text>
</comment>
<protein>
    <recommendedName>
        <fullName evidence="4">DOMON domain-containing protein</fullName>
    </recommendedName>
</protein>
<feature type="compositionally biased region" description="Basic residues" evidence="1">
    <location>
        <begin position="1"/>
        <end position="10"/>
    </location>
</feature>
<dbReference type="EMBL" id="BEGY01000028">
    <property type="protein sequence ID" value="GAX77881.1"/>
    <property type="molecule type" value="Genomic_DNA"/>
</dbReference>
<keyword evidence="3" id="KW-1185">Reference proteome</keyword>
<accession>A0A250X485</accession>
<evidence type="ECO:0000313" key="2">
    <source>
        <dbReference type="EMBL" id="GAX77881.1"/>
    </source>
</evidence>
<evidence type="ECO:0008006" key="4">
    <source>
        <dbReference type="Google" id="ProtNLM"/>
    </source>
</evidence>
<proteinExistence type="predicted"/>
<evidence type="ECO:0000256" key="1">
    <source>
        <dbReference type="SAM" id="MobiDB-lite"/>
    </source>
</evidence>
<feature type="region of interest" description="Disordered" evidence="1">
    <location>
        <begin position="1"/>
        <end position="25"/>
    </location>
</feature>
<dbReference type="AlphaFoldDB" id="A0A250X485"/>